<dbReference type="CDD" id="cd17399">
    <property type="entry name" value="MFS_MFSD7"/>
    <property type="match status" value="1"/>
</dbReference>
<evidence type="ECO:0000256" key="2">
    <source>
        <dbReference type="ARBA" id="ARBA00022692"/>
    </source>
</evidence>
<dbReference type="InterPro" id="IPR049680">
    <property type="entry name" value="FLVCR1-2_SLC49-like"/>
</dbReference>
<reference evidence="8" key="1">
    <citation type="submission" date="2022-11" db="UniProtKB">
        <authorList>
            <consortium name="WormBaseParasite"/>
        </authorList>
    </citation>
    <scope>IDENTIFICATION</scope>
</reference>
<dbReference type="PANTHER" id="PTHR10924">
    <property type="entry name" value="MAJOR FACILITATOR SUPERFAMILY PROTEIN-RELATED"/>
    <property type="match status" value="1"/>
</dbReference>
<feature type="transmembrane region" description="Helical" evidence="6">
    <location>
        <begin position="336"/>
        <end position="353"/>
    </location>
</feature>
<evidence type="ECO:0000256" key="1">
    <source>
        <dbReference type="ARBA" id="ARBA00004141"/>
    </source>
</evidence>
<feature type="transmembrane region" description="Helical" evidence="6">
    <location>
        <begin position="230"/>
        <end position="252"/>
    </location>
</feature>
<feature type="compositionally biased region" description="Basic and acidic residues" evidence="5">
    <location>
        <begin position="555"/>
        <end position="578"/>
    </location>
</feature>
<dbReference type="AlphaFoldDB" id="A0A914I9G7"/>
<comment type="subcellular location">
    <subcellularLocation>
        <location evidence="1">Membrane</location>
        <topology evidence="1">Multi-pass membrane protein</topology>
    </subcellularLocation>
</comment>
<evidence type="ECO:0000313" key="8">
    <source>
        <dbReference type="WBParaSite" id="Gr19_v10_g852.t1"/>
    </source>
</evidence>
<name>A0A914I9G7_GLORO</name>
<keyword evidence="3 6" id="KW-1133">Transmembrane helix</keyword>
<feature type="transmembrane region" description="Helical" evidence="6">
    <location>
        <begin position="465"/>
        <end position="487"/>
    </location>
</feature>
<feature type="transmembrane region" description="Helical" evidence="6">
    <location>
        <begin position="308"/>
        <end position="324"/>
    </location>
</feature>
<evidence type="ECO:0000256" key="3">
    <source>
        <dbReference type="ARBA" id="ARBA00022989"/>
    </source>
</evidence>
<keyword evidence="2 6" id="KW-0812">Transmembrane</keyword>
<evidence type="ECO:0000256" key="4">
    <source>
        <dbReference type="ARBA" id="ARBA00023136"/>
    </source>
</evidence>
<feature type="transmembrane region" description="Helical" evidence="6">
    <location>
        <begin position="172"/>
        <end position="193"/>
    </location>
</feature>
<proteinExistence type="predicted"/>
<protein>
    <submittedName>
        <fullName evidence="8">Major facilitator superfamily (MFS) profile domain-containing protein</fullName>
    </submittedName>
</protein>
<keyword evidence="4 6" id="KW-0472">Membrane</keyword>
<feature type="transmembrane region" description="Helical" evidence="6">
    <location>
        <begin position="359"/>
        <end position="378"/>
    </location>
</feature>
<dbReference type="GO" id="GO:0022857">
    <property type="term" value="F:transmembrane transporter activity"/>
    <property type="evidence" value="ECO:0007669"/>
    <property type="project" value="InterPro"/>
</dbReference>
<feature type="transmembrane region" description="Helical" evidence="6">
    <location>
        <begin position="398"/>
        <end position="418"/>
    </location>
</feature>
<feature type="compositionally biased region" description="Basic and acidic residues" evidence="5">
    <location>
        <begin position="524"/>
        <end position="535"/>
    </location>
</feature>
<feature type="transmembrane region" description="Helical" evidence="6">
    <location>
        <begin position="68"/>
        <end position="91"/>
    </location>
</feature>
<evidence type="ECO:0000256" key="6">
    <source>
        <dbReference type="SAM" id="Phobius"/>
    </source>
</evidence>
<organism evidence="7 8">
    <name type="scientific">Globodera rostochiensis</name>
    <name type="common">Golden nematode worm</name>
    <name type="synonym">Heterodera rostochiensis</name>
    <dbReference type="NCBI Taxonomy" id="31243"/>
    <lineage>
        <taxon>Eukaryota</taxon>
        <taxon>Metazoa</taxon>
        <taxon>Ecdysozoa</taxon>
        <taxon>Nematoda</taxon>
        <taxon>Chromadorea</taxon>
        <taxon>Rhabditida</taxon>
        <taxon>Tylenchina</taxon>
        <taxon>Tylenchomorpha</taxon>
        <taxon>Tylenchoidea</taxon>
        <taxon>Heteroderidae</taxon>
        <taxon>Heteroderinae</taxon>
        <taxon>Globodera</taxon>
    </lineage>
</organism>
<feature type="region of interest" description="Disordered" evidence="5">
    <location>
        <begin position="507"/>
        <end position="578"/>
    </location>
</feature>
<feature type="transmembrane region" description="Helical" evidence="6">
    <location>
        <begin position="200"/>
        <end position="224"/>
    </location>
</feature>
<dbReference type="Proteomes" id="UP000887572">
    <property type="component" value="Unplaced"/>
</dbReference>
<accession>A0A914I9G7</accession>
<dbReference type="InterPro" id="IPR036259">
    <property type="entry name" value="MFS_trans_sf"/>
</dbReference>
<dbReference type="WBParaSite" id="Gr19_v10_g852.t1">
    <property type="protein sequence ID" value="Gr19_v10_g852.t1"/>
    <property type="gene ID" value="Gr19_v10_g852"/>
</dbReference>
<dbReference type="PANTHER" id="PTHR10924:SF6">
    <property type="entry name" value="SOLUTE CARRIER FAMILY 49 MEMBER A3"/>
    <property type="match status" value="1"/>
</dbReference>
<sequence>MSADEAKSEGAKVTINMQDRNEQKSLINSNSKAVHIIDPAEAANSLGAFKETEPAVQRIALKTYPRRWVVLAVVALLNNLNTMLWIAFSPISNHVDTFYGKDSTIYFSAVFVFVTIPVGIVAMWAGGRFGLRASILVAAWTNGIGAAIRLSSSFLPDSMIGFRFPIGISGQGIAALAYPFIMFLPTKVAAAWFPDTERTLATTIGVMANPLGVLLANLISPLVVETCEHIMTLNVALSIPSILLTAIATFFITRSEPKVPPTVSAGHQNYPFLQGIVECFSNRQYLVLLLVMGGGIGMLNTLGLASALMITGGVVGATGASIFVDRTKYYEETMKVSMALAVVFGLAFLQLVLHVGLNPWLLAACFIFGVFGLAAYPVGLQLSAECTFPVSETTSTGLVVLSGQIQTIIYLSVMGTMARPLQPDYRKNEVCTLTHAAVVEHLKDTPPTCGHGTLTDAQTVEPKDFTLAVIVMSFIATLTVLVLILAFRPMLRRLEVESRGIRLVEPAQKTASPGEGNELVDSDFQQKQKSGDNNKKKQQATTVLRNSKKHLAAGAHEHEEGERFDLEEVKPAEEERQS</sequence>
<feature type="transmembrane region" description="Helical" evidence="6">
    <location>
        <begin position="103"/>
        <end position="126"/>
    </location>
</feature>
<keyword evidence="7" id="KW-1185">Reference proteome</keyword>
<dbReference type="InterPro" id="IPR011701">
    <property type="entry name" value="MFS"/>
</dbReference>
<evidence type="ECO:0000313" key="7">
    <source>
        <dbReference type="Proteomes" id="UP000887572"/>
    </source>
</evidence>
<dbReference type="Pfam" id="PF07690">
    <property type="entry name" value="MFS_1"/>
    <property type="match status" value="1"/>
</dbReference>
<dbReference type="GO" id="GO:0016020">
    <property type="term" value="C:membrane"/>
    <property type="evidence" value="ECO:0007669"/>
    <property type="project" value="UniProtKB-SubCell"/>
</dbReference>
<dbReference type="SUPFAM" id="SSF103473">
    <property type="entry name" value="MFS general substrate transporter"/>
    <property type="match status" value="1"/>
</dbReference>
<evidence type="ECO:0000256" key="5">
    <source>
        <dbReference type="SAM" id="MobiDB-lite"/>
    </source>
</evidence>
<dbReference type="Gene3D" id="1.20.1250.20">
    <property type="entry name" value="MFS general substrate transporter like domains"/>
    <property type="match status" value="1"/>
</dbReference>